<sequence length="415" mass="42428">MQPPADETDGRAVPGAGAIMPPAPLISERATAVFGAALVALGPVSMALYTPAMPTLVTAFGTSISTIKLTLTLYFAGFAFAQLLCGPLSDAYGRRPIGIAFMLLYLAGSVTALFAPTVEALLVARLIQGIGAAAGVALSRAIVRDLFTGQQSARIMNTIGIFLALGPAISPTLGGLILVTVGWHAIFLVMVLYGAALIVMLVFALPETNRTPRREAAHPWPLLSTYAALLADRRFLRPGLMLGGSVGGLYAIATMLPFVMIDEIGLSPAEFGLAMLIQSGSFVTGGIVTKLLLRRFDAGALVAPGLAITALGAAGLAIGLRLLPADVVTVMVPVGVFAFSLALFIPALSTDALAPFPHAAGAAAALMGFFQMGGGLAGSAAAALMTDPVAGMATVLPAMVATAVVAHLVLRRRRG</sequence>
<evidence type="ECO:0000256" key="4">
    <source>
        <dbReference type="ARBA" id="ARBA00022475"/>
    </source>
</evidence>
<keyword evidence="6 8" id="KW-1133">Transmembrane helix</keyword>
<dbReference type="PROSITE" id="PS50850">
    <property type="entry name" value="MFS"/>
    <property type="match status" value="1"/>
</dbReference>
<dbReference type="InterPro" id="IPR020846">
    <property type="entry name" value="MFS_dom"/>
</dbReference>
<gene>
    <name evidence="10" type="ORF">I5731_05730</name>
</gene>
<feature type="transmembrane region" description="Helical" evidence="8">
    <location>
        <begin position="185"/>
        <end position="205"/>
    </location>
</feature>
<keyword evidence="5 8" id="KW-0812">Transmembrane</keyword>
<evidence type="ECO:0000313" key="11">
    <source>
        <dbReference type="Proteomes" id="UP000631694"/>
    </source>
</evidence>
<dbReference type="Pfam" id="PF07690">
    <property type="entry name" value="MFS_1"/>
    <property type="match status" value="1"/>
</dbReference>
<organism evidence="10 11">
    <name type="scientific">Methylobrevis albus</name>
    <dbReference type="NCBI Taxonomy" id="2793297"/>
    <lineage>
        <taxon>Bacteria</taxon>
        <taxon>Pseudomonadati</taxon>
        <taxon>Pseudomonadota</taxon>
        <taxon>Alphaproteobacteria</taxon>
        <taxon>Hyphomicrobiales</taxon>
        <taxon>Pleomorphomonadaceae</taxon>
        <taxon>Methylobrevis</taxon>
    </lineage>
</organism>
<keyword evidence="8" id="KW-0997">Cell inner membrane</keyword>
<dbReference type="CDD" id="cd17320">
    <property type="entry name" value="MFS_MdfA_MDR_like"/>
    <property type="match status" value="1"/>
</dbReference>
<feature type="transmembrane region" description="Helical" evidence="8">
    <location>
        <begin position="240"/>
        <end position="261"/>
    </location>
</feature>
<dbReference type="PRINTS" id="PR01036">
    <property type="entry name" value="TCRTETB"/>
</dbReference>
<keyword evidence="4" id="KW-1003">Cell membrane</keyword>
<feature type="domain" description="Major facilitator superfamily (MFS) profile" evidence="9">
    <location>
        <begin position="28"/>
        <end position="415"/>
    </location>
</feature>
<accession>A0A931I133</accession>
<evidence type="ECO:0000256" key="2">
    <source>
        <dbReference type="ARBA" id="ARBA00006236"/>
    </source>
</evidence>
<keyword evidence="7 8" id="KW-0472">Membrane</keyword>
<feature type="transmembrane region" description="Helical" evidence="8">
    <location>
        <begin position="97"/>
        <end position="116"/>
    </location>
</feature>
<evidence type="ECO:0000256" key="1">
    <source>
        <dbReference type="ARBA" id="ARBA00004651"/>
    </source>
</evidence>
<dbReference type="NCBIfam" id="TIGR00710">
    <property type="entry name" value="efflux_Bcr_CflA"/>
    <property type="match status" value="1"/>
</dbReference>
<comment type="caution">
    <text evidence="8">Lacks conserved residue(s) required for the propagation of feature annotation.</text>
</comment>
<feature type="transmembrane region" description="Helical" evidence="8">
    <location>
        <begin position="389"/>
        <end position="410"/>
    </location>
</feature>
<feature type="transmembrane region" description="Helical" evidence="8">
    <location>
        <begin position="328"/>
        <end position="348"/>
    </location>
</feature>
<comment type="subcellular location">
    <subcellularLocation>
        <location evidence="8">Cell inner membrane</location>
        <topology evidence="8">Multi-pass membrane protein</topology>
    </subcellularLocation>
    <subcellularLocation>
        <location evidence="1">Cell membrane</location>
        <topology evidence="1">Multi-pass membrane protein</topology>
    </subcellularLocation>
</comment>
<dbReference type="PANTHER" id="PTHR23502">
    <property type="entry name" value="MAJOR FACILITATOR SUPERFAMILY"/>
    <property type="match status" value="1"/>
</dbReference>
<name>A0A931I133_9HYPH</name>
<dbReference type="InterPro" id="IPR036259">
    <property type="entry name" value="MFS_trans_sf"/>
</dbReference>
<dbReference type="RefSeq" id="WP_197310410.1">
    <property type="nucleotide sequence ID" value="NZ_JADZLT010000042.1"/>
</dbReference>
<evidence type="ECO:0000256" key="6">
    <source>
        <dbReference type="ARBA" id="ARBA00022989"/>
    </source>
</evidence>
<feature type="transmembrane region" description="Helical" evidence="8">
    <location>
        <begin position="300"/>
        <end position="322"/>
    </location>
</feature>
<comment type="similarity">
    <text evidence="2 8">Belongs to the major facilitator superfamily. Bcr/CmlA family.</text>
</comment>
<keyword evidence="3 8" id="KW-0813">Transport</keyword>
<dbReference type="SUPFAM" id="SSF103473">
    <property type="entry name" value="MFS general substrate transporter"/>
    <property type="match status" value="1"/>
</dbReference>
<reference evidence="10" key="1">
    <citation type="submission" date="2020-12" db="EMBL/GenBank/DDBJ databases">
        <title>Methylobrevis albus sp. nov., isolated from fresh water lack sediment.</title>
        <authorList>
            <person name="Zou Q."/>
        </authorList>
    </citation>
    <scope>NUCLEOTIDE SEQUENCE</scope>
    <source>
        <strain evidence="10">L22</strain>
    </source>
</reference>
<dbReference type="Proteomes" id="UP000631694">
    <property type="component" value="Unassembled WGS sequence"/>
</dbReference>
<dbReference type="GO" id="GO:1990961">
    <property type="term" value="P:xenobiotic detoxification by transmembrane export across the plasma membrane"/>
    <property type="evidence" value="ECO:0007669"/>
    <property type="project" value="InterPro"/>
</dbReference>
<feature type="transmembrane region" description="Helical" evidence="8">
    <location>
        <begin position="30"/>
        <end position="52"/>
    </location>
</feature>
<feature type="transmembrane region" description="Helical" evidence="8">
    <location>
        <begin position="273"/>
        <end position="293"/>
    </location>
</feature>
<evidence type="ECO:0000256" key="7">
    <source>
        <dbReference type="ARBA" id="ARBA00023136"/>
    </source>
</evidence>
<dbReference type="InterPro" id="IPR011701">
    <property type="entry name" value="MFS"/>
</dbReference>
<evidence type="ECO:0000259" key="9">
    <source>
        <dbReference type="PROSITE" id="PS50850"/>
    </source>
</evidence>
<feature type="transmembrane region" description="Helical" evidence="8">
    <location>
        <begin position="155"/>
        <end position="179"/>
    </location>
</feature>
<dbReference type="InterPro" id="IPR004812">
    <property type="entry name" value="Efflux_drug-R_Bcr/CmlA"/>
</dbReference>
<evidence type="ECO:0000256" key="3">
    <source>
        <dbReference type="ARBA" id="ARBA00022448"/>
    </source>
</evidence>
<keyword evidence="11" id="KW-1185">Reference proteome</keyword>
<protein>
    <recommendedName>
        <fullName evidence="8">Bcr/CflA family efflux transporter</fullName>
    </recommendedName>
</protein>
<evidence type="ECO:0000256" key="5">
    <source>
        <dbReference type="ARBA" id="ARBA00022692"/>
    </source>
</evidence>
<evidence type="ECO:0000256" key="8">
    <source>
        <dbReference type="RuleBase" id="RU365088"/>
    </source>
</evidence>
<comment type="caution">
    <text evidence="10">The sequence shown here is derived from an EMBL/GenBank/DDBJ whole genome shotgun (WGS) entry which is preliminary data.</text>
</comment>
<dbReference type="EMBL" id="JADZLT010000042">
    <property type="protein sequence ID" value="MBH0237316.1"/>
    <property type="molecule type" value="Genomic_DNA"/>
</dbReference>
<dbReference type="PANTHER" id="PTHR23502:SF132">
    <property type="entry name" value="POLYAMINE TRANSPORTER 2-RELATED"/>
    <property type="match status" value="1"/>
</dbReference>
<evidence type="ECO:0000313" key="10">
    <source>
        <dbReference type="EMBL" id="MBH0237316.1"/>
    </source>
</evidence>
<proteinExistence type="inferred from homology"/>
<dbReference type="GO" id="GO:0005886">
    <property type="term" value="C:plasma membrane"/>
    <property type="evidence" value="ECO:0007669"/>
    <property type="project" value="UniProtKB-SubCell"/>
</dbReference>
<dbReference type="GO" id="GO:0042910">
    <property type="term" value="F:xenobiotic transmembrane transporter activity"/>
    <property type="evidence" value="ECO:0007669"/>
    <property type="project" value="InterPro"/>
</dbReference>
<dbReference type="Gene3D" id="1.20.1720.10">
    <property type="entry name" value="Multidrug resistance protein D"/>
    <property type="match status" value="1"/>
</dbReference>
<feature type="transmembrane region" description="Helical" evidence="8">
    <location>
        <begin position="64"/>
        <end position="85"/>
    </location>
</feature>
<dbReference type="AlphaFoldDB" id="A0A931I133"/>
<feature type="transmembrane region" description="Helical" evidence="8">
    <location>
        <begin position="360"/>
        <end position="383"/>
    </location>
</feature>